<comment type="caution">
    <text evidence="2">The sequence shown here is derived from an EMBL/GenBank/DDBJ whole genome shotgun (WGS) entry which is preliminary data.</text>
</comment>
<sequence length="260" mass="30126">MQKNGLPKYPLRQRESCCNLEPGAFTWLKSNSYKENLKGLDRVRFRNPSSKHHVHLDVGCGPGNFLQEHLLPRLRPCRRVVAVDNSPYMLEYATRHCLEPEVTFDFMDIEQSDPQRILDTHDSFDRVFSFLTFHYVYDLSKAYRNVYNLLKDEGECLILYFTRTAITDVFQRLHEMEEWSAYTPDLKSMFAERYCFNAAVPEEEIIANEIKAVTMAGLELVSCRAYASHWTFPTVADCLGESGSDHYSTAAKVSKHTRET</sequence>
<dbReference type="InterPro" id="IPR029063">
    <property type="entry name" value="SAM-dependent_MTases_sf"/>
</dbReference>
<evidence type="ECO:0000313" key="3">
    <source>
        <dbReference type="Proteomes" id="UP000821853"/>
    </source>
</evidence>
<dbReference type="InterPro" id="IPR025714">
    <property type="entry name" value="Methyltranfer_dom"/>
</dbReference>
<proteinExistence type="predicted"/>
<dbReference type="OrthoDB" id="66144at2759"/>
<dbReference type="AlphaFoldDB" id="A0A9J6H2V8"/>
<dbReference type="Pfam" id="PF13847">
    <property type="entry name" value="Methyltransf_31"/>
    <property type="match status" value="1"/>
</dbReference>
<protein>
    <recommendedName>
        <fullName evidence="1">Methyltransferase domain-containing protein</fullName>
    </recommendedName>
</protein>
<dbReference type="PANTHER" id="PTHR43861:SF1">
    <property type="entry name" value="TRANS-ACONITATE 2-METHYLTRANSFERASE"/>
    <property type="match status" value="1"/>
</dbReference>
<dbReference type="EMBL" id="JABSTR010000011">
    <property type="protein sequence ID" value="KAH9382077.1"/>
    <property type="molecule type" value="Genomic_DNA"/>
</dbReference>
<evidence type="ECO:0000313" key="2">
    <source>
        <dbReference type="EMBL" id="KAH9382077.1"/>
    </source>
</evidence>
<name>A0A9J6H2V8_HAELO</name>
<feature type="domain" description="Methyltransferase" evidence="1">
    <location>
        <begin position="51"/>
        <end position="183"/>
    </location>
</feature>
<reference evidence="2 3" key="1">
    <citation type="journal article" date="2020" name="Cell">
        <title>Large-Scale Comparative Analyses of Tick Genomes Elucidate Their Genetic Diversity and Vector Capacities.</title>
        <authorList>
            <consortium name="Tick Genome and Microbiome Consortium (TIGMIC)"/>
            <person name="Jia N."/>
            <person name="Wang J."/>
            <person name="Shi W."/>
            <person name="Du L."/>
            <person name="Sun Y."/>
            <person name="Zhan W."/>
            <person name="Jiang J.F."/>
            <person name="Wang Q."/>
            <person name="Zhang B."/>
            <person name="Ji P."/>
            <person name="Bell-Sakyi L."/>
            <person name="Cui X.M."/>
            <person name="Yuan T.T."/>
            <person name="Jiang B.G."/>
            <person name="Yang W.F."/>
            <person name="Lam T.T."/>
            <person name="Chang Q.C."/>
            <person name="Ding S.J."/>
            <person name="Wang X.J."/>
            <person name="Zhu J.G."/>
            <person name="Ruan X.D."/>
            <person name="Zhao L."/>
            <person name="Wei J.T."/>
            <person name="Ye R.Z."/>
            <person name="Que T.C."/>
            <person name="Du C.H."/>
            <person name="Zhou Y.H."/>
            <person name="Cheng J.X."/>
            <person name="Dai P.F."/>
            <person name="Guo W.B."/>
            <person name="Han X.H."/>
            <person name="Huang E.J."/>
            <person name="Li L.F."/>
            <person name="Wei W."/>
            <person name="Gao Y.C."/>
            <person name="Liu J.Z."/>
            <person name="Shao H.Z."/>
            <person name="Wang X."/>
            <person name="Wang C.C."/>
            <person name="Yang T.C."/>
            <person name="Huo Q.B."/>
            <person name="Li W."/>
            <person name="Chen H.Y."/>
            <person name="Chen S.E."/>
            <person name="Zhou L.G."/>
            <person name="Ni X.B."/>
            <person name="Tian J.H."/>
            <person name="Sheng Y."/>
            <person name="Liu T."/>
            <person name="Pan Y.S."/>
            <person name="Xia L.Y."/>
            <person name="Li J."/>
            <person name="Zhao F."/>
            <person name="Cao W.C."/>
        </authorList>
    </citation>
    <scope>NUCLEOTIDE SEQUENCE [LARGE SCALE GENOMIC DNA]</scope>
    <source>
        <strain evidence="2">HaeL-2018</strain>
    </source>
</reference>
<dbReference type="PANTHER" id="PTHR43861">
    <property type="entry name" value="TRANS-ACONITATE 2-METHYLTRANSFERASE-RELATED"/>
    <property type="match status" value="1"/>
</dbReference>
<evidence type="ECO:0000259" key="1">
    <source>
        <dbReference type="Pfam" id="PF13847"/>
    </source>
</evidence>
<gene>
    <name evidence="2" type="ORF">HPB48_000560</name>
</gene>
<dbReference type="SUPFAM" id="SSF53335">
    <property type="entry name" value="S-adenosyl-L-methionine-dependent methyltransferases"/>
    <property type="match status" value="1"/>
</dbReference>
<keyword evidence="3" id="KW-1185">Reference proteome</keyword>
<dbReference type="Gene3D" id="3.40.50.150">
    <property type="entry name" value="Vaccinia Virus protein VP39"/>
    <property type="match status" value="1"/>
</dbReference>
<dbReference type="Proteomes" id="UP000821853">
    <property type="component" value="Chromosome 9"/>
</dbReference>
<organism evidence="2 3">
    <name type="scientific">Haemaphysalis longicornis</name>
    <name type="common">Bush tick</name>
    <dbReference type="NCBI Taxonomy" id="44386"/>
    <lineage>
        <taxon>Eukaryota</taxon>
        <taxon>Metazoa</taxon>
        <taxon>Ecdysozoa</taxon>
        <taxon>Arthropoda</taxon>
        <taxon>Chelicerata</taxon>
        <taxon>Arachnida</taxon>
        <taxon>Acari</taxon>
        <taxon>Parasitiformes</taxon>
        <taxon>Ixodida</taxon>
        <taxon>Ixodoidea</taxon>
        <taxon>Ixodidae</taxon>
        <taxon>Haemaphysalinae</taxon>
        <taxon>Haemaphysalis</taxon>
    </lineage>
</organism>
<accession>A0A9J6H2V8</accession>
<dbReference type="VEuPathDB" id="VectorBase:HLOH_063459"/>
<dbReference type="CDD" id="cd02440">
    <property type="entry name" value="AdoMet_MTases"/>
    <property type="match status" value="1"/>
</dbReference>